<dbReference type="AlphaFoldDB" id="A0A8J7TLJ0"/>
<evidence type="ECO:0000313" key="1">
    <source>
        <dbReference type="EMBL" id="MBN8661105.1"/>
    </source>
</evidence>
<evidence type="ECO:0000313" key="2">
    <source>
        <dbReference type="Proteomes" id="UP000664277"/>
    </source>
</evidence>
<sequence>MHKLFQLVISSLQKMQEYTTMLICGTNAEQVAVAVQVAREFVQPQAMVQKPVYVVTDSLTQDNYGARPR</sequence>
<comment type="caution">
    <text evidence="1">The sequence shown here is derived from an EMBL/GenBank/DDBJ whole genome shotgun (WGS) entry which is preliminary data.</text>
</comment>
<organism evidence="1 2">
    <name type="scientific">Candidatus Obscuribacter phosphatis</name>
    <dbReference type="NCBI Taxonomy" id="1906157"/>
    <lineage>
        <taxon>Bacteria</taxon>
        <taxon>Bacillati</taxon>
        <taxon>Candidatus Melainabacteria</taxon>
        <taxon>Candidatus Obscuribacterales</taxon>
        <taxon>Candidatus Obscuribacteraceae</taxon>
        <taxon>Candidatus Obscuribacter</taxon>
    </lineage>
</organism>
<accession>A0A8J7TLJ0</accession>
<protein>
    <submittedName>
        <fullName evidence="1">Uncharacterized protein</fullName>
    </submittedName>
</protein>
<dbReference type="EMBL" id="JAFLCK010000016">
    <property type="protein sequence ID" value="MBN8661105.1"/>
    <property type="molecule type" value="Genomic_DNA"/>
</dbReference>
<name>A0A8J7TLJ0_9BACT</name>
<dbReference type="Proteomes" id="UP000664277">
    <property type="component" value="Unassembled WGS sequence"/>
</dbReference>
<gene>
    <name evidence="1" type="ORF">J0M35_12125</name>
</gene>
<reference evidence="1" key="1">
    <citation type="submission" date="2021-02" db="EMBL/GenBank/DDBJ databases">
        <title>Genome-Resolved Metagenomics of a Microbial Community Performing Photosynthetic Biological Nutrient Removal.</title>
        <authorList>
            <person name="Mcdaniel E.A."/>
        </authorList>
    </citation>
    <scope>NUCLEOTIDE SEQUENCE</scope>
    <source>
        <strain evidence="1">UWPOB_OBS1</strain>
    </source>
</reference>
<proteinExistence type="predicted"/>